<reference evidence="2 3" key="1">
    <citation type="submission" date="2018-11" db="EMBL/GenBank/DDBJ databases">
        <title>The draft genome sequence of Amphritea balenae JAMM 1525T.</title>
        <authorList>
            <person name="Fang Z."/>
            <person name="Zhang Y."/>
            <person name="Han X."/>
        </authorList>
    </citation>
    <scope>NUCLEOTIDE SEQUENCE [LARGE SCALE GENOMIC DNA]</scope>
    <source>
        <strain evidence="2 3">JAMM 1525</strain>
    </source>
</reference>
<evidence type="ECO:0000313" key="3">
    <source>
        <dbReference type="Proteomes" id="UP000267535"/>
    </source>
</evidence>
<name>A0A3P1SHR5_9GAMM</name>
<dbReference type="RefSeq" id="WP_124927929.1">
    <property type="nucleotide sequence ID" value="NZ_BMOH01000001.1"/>
</dbReference>
<protein>
    <submittedName>
        <fullName evidence="2">Uncharacterized protein</fullName>
    </submittedName>
</protein>
<evidence type="ECO:0000256" key="1">
    <source>
        <dbReference type="SAM" id="Phobius"/>
    </source>
</evidence>
<dbReference type="Proteomes" id="UP000267535">
    <property type="component" value="Unassembled WGS sequence"/>
</dbReference>
<keyword evidence="1" id="KW-0812">Transmembrane</keyword>
<comment type="caution">
    <text evidence="2">The sequence shown here is derived from an EMBL/GenBank/DDBJ whole genome shotgun (WGS) entry which is preliminary data.</text>
</comment>
<keyword evidence="1" id="KW-0472">Membrane</keyword>
<gene>
    <name evidence="2" type="ORF">EHS89_19890</name>
</gene>
<keyword evidence="1" id="KW-1133">Transmembrane helix</keyword>
<evidence type="ECO:0000313" key="2">
    <source>
        <dbReference type="EMBL" id="RRC96821.1"/>
    </source>
</evidence>
<keyword evidence="3" id="KW-1185">Reference proteome</keyword>
<accession>A0A3P1SHR5</accession>
<sequence>MSNFLLFLTMAFFVASMVFVKKRFTNSVLKMGSLILLSFSIMYWWRLNVSIESKFYEEGCFFEFDQGKRGGVNVLHKGQIQHYQLNTPNDFLFDEAYEGDCFIVEYYMFTGLRYLYSIKLIMDD</sequence>
<proteinExistence type="predicted"/>
<feature type="transmembrane region" description="Helical" evidence="1">
    <location>
        <begin position="27"/>
        <end position="45"/>
    </location>
</feature>
<dbReference type="EMBL" id="RQXV01000016">
    <property type="protein sequence ID" value="RRC96821.1"/>
    <property type="molecule type" value="Genomic_DNA"/>
</dbReference>
<organism evidence="2 3">
    <name type="scientific">Amphritea balenae</name>
    <dbReference type="NCBI Taxonomy" id="452629"/>
    <lineage>
        <taxon>Bacteria</taxon>
        <taxon>Pseudomonadati</taxon>
        <taxon>Pseudomonadota</taxon>
        <taxon>Gammaproteobacteria</taxon>
        <taxon>Oceanospirillales</taxon>
        <taxon>Oceanospirillaceae</taxon>
        <taxon>Amphritea</taxon>
    </lineage>
</organism>
<dbReference type="AlphaFoldDB" id="A0A3P1SHR5"/>